<organism evidence="3">
    <name type="scientific">Brassica cretica</name>
    <name type="common">Mustard</name>
    <dbReference type="NCBI Taxonomy" id="69181"/>
    <lineage>
        <taxon>Eukaryota</taxon>
        <taxon>Viridiplantae</taxon>
        <taxon>Streptophyta</taxon>
        <taxon>Embryophyta</taxon>
        <taxon>Tracheophyta</taxon>
        <taxon>Spermatophyta</taxon>
        <taxon>Magnoliopsida</taxon>
        <taxon>eudicotyledons</taxon>
        <taxon>Gunneridae</taxon>
        <taxon>Pentapetalae</taxon>
        <taxon>rosids</taxon>
        <taxon>malvids</taxon>
        <taxon>Brassicales</taxon>
        <taxon>Brassicaceae</taxon>
        <taxon>Brassiceae</taxon>
        <taxon>Brassica</taxon>
    </lineage>
</organism>
<protein>
    <submittedName>
        <fullName evidence="3">Uncharacterized protein</fullName>
    </submittedName>
</protein>
<name>A0A8S9FMR1_BRACR</name>
<dbReference type="AlphaFoldDB" id="A0A8S9FMR1"/>
<feature type="region of interest" description="Disordered" evidence="1">
    <location>
        <begin position="93"/>
        <end position="115"/>
    </location>
</feature>
<reference evidence="3" key="1">
    <citation type="submission" date="2019-12" db="EMBL/GenBank/DDBJ databases">
        <title>Genome sequencing and annotation of Brassica cretica.</title>
        <authorList>
            <person name="Studholme D.J."/>
            <person name="Sarris P.F."/>
        </authorList>
    </citation>
    <scope>NUCLEOTIDE SEQUENCE</scope>
    <source>
        <strain evidence="3">PFS-102/07</strain>
        <tissue evidence="3">Leaf</tissue>
    </source>
</reference>
<evidence type="ECO:0000256" key="1">
    <source>
        <dbReference type="SAM" id="MobiDB-lite"/>
    </source>
</evidence>
<sequence length="238" mass="26888">MHLFLHCRIAQEVWRGVPWASTFDSAQSSSFVEELTLSIGRRNLPPTGVTINLFPWVCWFIWISQNQLIFEKRSSQLEDLICEAIQAAREWEQAQSTTAPPATRSPIVSPTQDLPPSTITCNSNGAWNSTTRDAGLGWIFSDPVGEIGRGEGSHNNTFRQPVWRRCLRSEMLCCMLLPSVSHQSGSVQMLKRSSQRSPRTKDRQNSTASCRTLLRYPLLLFSASFLSILYLLMGLRIL</sequence>
<feature type="transmembrane region" description="Helical" evidence="2">
    <location>
        <begin position="213"/>
        <end position="233"/>
    </location>
</feature>
<feature type="compositionally biased region" description="Polar residues" evidence="1">
    <location>
        <begin position="186"/>
        <end position="197"/>
    </location>
</feature>
<feature type="region of interest" description="Disordered" evidence="1">
    <location>
        <begin position="186"/>
        <end position="206"/>
    </location>
</feature>
<keyword evidence="2" id="KW-0472">Membrane</keyword>
<keyword evidence="2" id="KW-0812">Transmembrane</keyword>
<keyword evidence="2" id="KW-1133">Transmembrane helix</keyword>
<comment type="caution">
    <text evidence="3">The sequence shown here is derived from an EMBL/GenBank/DDBJ whole genome shotgun (WGS) entry which is preliminary data.</text>
</comment>
<accession>A0A8S9FMR1</accession>
<gene>
    <name evidence="3" type="ORF">F2Q70_00030427</name>
</gene>
<evidence type="ECO:0000313" key="3">
    <source>
        <dbReference type="EMBL" id="KAF2534344.1"/>
    </source>
</evidence>
<proteinExistence type="predicted"/>
<evidence type="ECO:0000256" key="2">
    <source>
        <dbReference type="SAM" id="Phobius"/>
    </source>
</evidence>
<dbReference type="EMBL" id="QGKY02002305">
    <property type="protein sequence ID" value="KAF2534344.1"/>
    <property type="molecule type" value="Genomic_DNA"/>
</dbReference>